<accession>A0A8J3QSK9</accession>
<name>A0A8J3QSK9_9ACTN</name>
<comment type="caution">
    <text evidence="2">The sequence shown here is derived from an EMBL/GenBank/DDBJ whole genome shotgun (WGS) entry which is preliminary data.</text>
</comment>
<gene>
    <name evidence="2" type="ORF">Raf01_42560</name>
</gene>
<evidence type="ECO:0000313" key="2">
    <source>
        <dbReference type="EMBL" id="GIH16084.1"/>
    </source>
</evidence>
<dbReference type="Proteomes" id="UP000642748">
    <property type="component" value="Unassembled WGS sequence"/>
</dbReference>
<dbReference type="Pfam" id="PF21806">
    <property type="entry name" value="DUF6879"/>
    <property type="match status" value="1"/>
</dbReference>
<dbReference type="EMBL" id="BONZ01000039">
    <property type="protein sequence ID" value="GIH16084.1"/>
    <property type="molecule type" value="Genomic_DNA"/>
</dbReference>
<dbReference type="InterPro" id="IPR049244">
    <property type="entry name" value="DUF6879"/>
</dbReference>
<evidence type="ECO:0000313" key="3">
    <source>
        <dbReference type="Proteomes" id="UP000642748"/>
    </source>
</evidence>
<proteinExistence type="predicted"/>
<organism evidence="2 3">
    <name type="scientific">Rugosimonospora africana</name>
    <dbReference type="NCBI Taxonomy" id="556532"/>
    <lineage>
        <taxon>Bacteria</taxon>
        <taxon>Bacillati</taxon>
        <taxon>Actinomycetota</taxon>
        <taxon>Actinomycetes</taxon>
        <taxon>Micromonosporales</taxon>
        <taxon>Micromonosporaceae</taxon>
        <taxon>Rugosimonospora</taxon>
    </lineage>
</organism>
<dbReference type="AlphaFoldDB" id="A0A8J3QSK9"/>
<reference evidence="2" key="1">
    <citation type="submission" date="2021-01" db="EMBL/GenBank/DDBJ databases">
        <title>Whole genome shotgun sequence of Rugosimonospora africana NBRC 104875.</title>
        <authorList>
            <person name="Komaki H."/>
            <person name="Tamura T."/>
        </authorList>
    </citation>
    <scope>NUCLEOTIDE SEQUENCE</scope>
    <source>
        <strain evidence="2">NBRC 104875</strain>
    </source>
</reference>
<sequence length="172" mass="20145">MDLLTGENFNQLFRDFTRTAFHLEMQDEYTVTEEAEPFRKWLNDEPDDYAWIREWHELIKSATAAGKSVSRARVVTEPVTDYVRFEHAMARFNVAAGEHLYWVPRRVTDHIKFPEHDFWLLDDKTLAFNVFTDDGSSFGAKLVTDQASIDQCCRVRDEVLAVGIPHDRYVLR</sequence>
<protein>
    <recommendedName>
        <fullName evidence="1">DUF6879 domain-containing protein</fullName>
    </recommendedName>
</protein>
<dbReference type="RefSeq" id="WP_203919678.1">
    <property type="nucleotide sequence ID" value="NZ_BONZ01000039.1"/>
</dbReference>
<feature type="domain" description="DUF6879" evidence="1">
    <location>
        <begin position="7"/>
        <end position="170"/>
    </location>
</feature>
<evidence type="ECO:0000259" key="1">
    <source>
        <dbReference type="Pfam" id="PF21806"/>
    </source>
</evidence>
<keyword evidence="3" id="KW-1185">Reference proteome</keyword>